<sequence length="254" mass="27958">MKTPAPFKLLNLAIFLFSFFCLTFCSSLKPVDTIAAKVAIDKIKVKPTGGGLEFQKDNFFEDDVTLALGSAWITSPKLTKARILPFGLDEVRPSGGKTKEAFRLYVKKDSVIDLGVSDIFGAKLTDSNAITVTVTSRSMTTNFSLGQLQKWAESVSDLIDGQEAYVAFVMKITENIINTEEFTQENYNGNLAISSIKIGNASYGSAGNIKTTEPIIWIGLTACKWKRIGNKGKPGITIISPEEYKNQFIKFQQK</sequence>
<organism evidence="2 3">
    <name type="scientific">Leptospira kmetyi</name>
    <dbReference type="NCBI Taxonomy" id="408139"/>
    <lineage>
        <taxon>Bacteria</taxon>
        <taxon>Pseudomonadati</taxon>
        <taxon>Spirochaetota</taxon>
        <taxon>Spirochaetia</taxon>
        <taxon>Leptospirales</taxon>
        <taxon>Leptospiraceae</taxon>
        <taxon>Leptospira</taxon>
    </lineage>
</organism>
<dbReference type="RefSeq" id="WP_100756442.1">
    <property type="nucleotide sequence ID" value="NZ_NPDP01000042.1"/>
</dbReference>
<dbReference type="Proteomes" id="UP000231919">
    <property type="component" value="Unassembled WGS sequence"/>
</dbReference>
<accession>A0ABX4N8B8</accession>
<feature type="chain" id="PRO_5045854881" evidence="1">
    <location>
        <begin position="24"/>
        <end position="254"/>
    </location>
</feature>
<evidence type="ECO:0000313" key="2">
    <source>
        <dbReference type="EMBL" id="PJZ28332.1"/>
    </source>
</evidence>
<protein>
    <submittedName>
        <fullName evidence="2">Uncharacterized protein</fullName>
    </submittedName>
</protein>
<proteinExistence type="predicted"/>
<name>A0ABX4N8B8_9LEPT</name>
<dbReference type="EMBL" id="NPDP01000042">
    <property type="protein sequence ID" value="PJZ28332.1"/>
    <property type="molecule type" value="Genomic_DNA"/>
</dbReference>
<evidence type="ECO:0000313" key="3">
    <source>
        <dbReference type="Proteomes" id="UP000231919"/>
    </source>
</evidence>
<keyword evidence="1" id="KW-0732">Signal</keyword>
<evidence type="ECO:0000256" key="1">
    <source>
        <dbReference type="SAM" id="SignalP"/>
    </source>
</evidence>
<gene>
    <name evidence="2" type="ORF">CH378_18620</name>
</gene>
<feature type="signal peptide" evidence="1">
    <location>
        <begin position="1"/>
        <end position="23"/>
    </location>
</feature>
<keyword evidence="3" id="KW-1185">Reference proteome</keyword>
<reference evidence="2 3" key="1">
    <citation type="submission" date="2017-07" db="EMBL/GenBank/DDBJ databases">
        <title>Leptospira spp. isolated from tropical soils.</title>
        <authorList>
            <person name="Thibeaux R."/>
            <person name="Iraola G."/>
            <person name="Ferres I."/>
            <person name="Bierque E."/>
            <person name="Girault D."/>
            <person name="Soupe-Gilbert M.-E."/>
            <person name="Picardeau M."/>
            <person name="Goarant C."/>
        </authorList>
    </citation>
    <scope>NUCLEOTIDE SEQUENCE [LARGE SCALE GENOMIC DNA]</scope>
    <source>
        <strain evidence="2 3">JW2-C-B1</strain>
    </source>
</reference>
<comment type="caution">
    <text evidence="2">The sequence shown here is derived from an EMBL/GenBank/DDBJ whole genome shotgun (WGS) entry which is preliminary data.</text>
</comment>